<dbReference type="OrthoDB" id="5570013at2759"/>
<evidence type="ECO:0000313" key="2">
    <source>
        <dbReference type="Proteomes" id="UP000054270"/>
    </source>
</evidence>
<dbReference type="AlphaFoldDB" id="A0A0D2PD16"/>
<reference evidence="2" key="1">
    <citation type="submission" date="2014-04" db="EMBL/GenBank/DDBJ databases">
        <title>Evolutionary Origins and Diversification of the Mycorrhizal Mutualists.</title>
        <authorList>
            <consortium name="DOE Joint Genome Institute"/>
            <consortium name="Mycorrhizal Genomics Consortium"/>
            <person name="Kohler A."/>
            <person name="Kuo A."/>
            <person name="Nagy L.G."/>
            <person name="Floudas D."/>
            <person name="Copeland A."/>
            <person name="Barry K.W."/>
            <person name="Cichocki N."/>
            <person name="Veneault-Fourrey C."/>
            <person name="LaButti K."/>
            <person name="Lindquist E.A."/>
            <person name="Lipzen A."/>
            <person name="Lundell T."/>
            <person name="Morin E."/>
            <person name="Murat C."/>
            <person name="Riley R."/>
            <person name="Ohm R."/>
            <person name="Sun H."/>
            <person name="Tunlid A."/>
            <person name="Henrissat B."/>
            <person name="Grigoriev I.V."/>
            <person name="Hibbett D.S."/>
            <person name="Martin F."/>
        </authorList>
    </citation>
    <scope>NUCLEOTIDE SEQUENCE [LARGE SCALE GENOMIC DNA]</scope>
    <source>
        <strain evidence="2">FD-334 SS-4</strain>
    </source>
</reference>
<proteinExistence type="predicted"/>
<name>A0A0D2PD16_HYPSF</name>
<keyword evidence="2" id="KW-1185">Reference proteome</keyword>
<protein>
    <submittedName>
        <fullName evidence="1">Uncharacterized protein</fullName>
    </submittedName>
</protein>
<dbReference type="STRING" id="945553.A0A0D2PD16"/>
<dbReference type="Proteomes" id="UP000054270">
    <property type="component" value="Unassembled WGS sequence"/>
</dbReference>
<dbReference type="EMBL" id="KN817520">
    <property type="protein sequence ID" value="KJA28699.1"/>
    <property type="molecule type" value="Genomic_DNA"/>
</dbReference>
<accession>A0A0D2PD16</accession>
<evidence type="ECO:0000313" key="1">
    <source>
        <dbReference type="EMBL" id="KJA28699.1"/>
    </source>
</evidence>
<gene>
    <name evidence="1" type="ORF">HYPSUDRAFT_196880</name>
</gene>
<dbReference type="OMA" id="HGLINIA"/>
<organism evidence="1 2">
    <name type="scientific">Hypholoma sublateritium (strain FD-334 SS-4)</name>
    <dbReference type="NCBI Taxonomy" id="945553"/>
    <lineage>
        <taxon>Eukaryota</taxon>
        <taxon>Fungi</taxon>
        <taxon>Dikarya</taxon>
        <taxon>Basidiomycota</taxon>
        <taxon>Agaricomycotina</taxon>
        <taxon>Agaricomycetes</taxon>
        <taxon>Agaricomycetidae</taxon>
        <taxon>Agaricales</taxon>
        <taxon>Agaricineae</taxon>
        <taxon>Strophariaceae</taxon>
        <taxon>Hypholoma</taxon>
    </lineage>
</organism>
<sequence>MVDTVQQIGDIGSKVFFESISLSSNTPSPIYAESLTGGSIDVRSLGGAIRGTFNSTKTLQLTTSNAPIMVSVNLNDTDIFGAVTPSIYATTSNRQATIGLFRSTYPGATNLGRYFVSAQTSNSPIGLEFKAAPLHSALDTVASTTNSPVTVVTHPTYEGDFSLSTTIGEAEIDESPGTVDPSGKGRSRQFQYTDIKQGVLKGTVYWGEEKPTWPFPGYPTIVPGITMSTTNSPVILVL</sequence>